<protein>
    <submittedName>
        <fullName evidence="7">NAD(P)H-dependent oxidoreductase subunit E</fullName>
    </submittedName>
</protein>
<evidence type="ECO:0000313" key="8">
    <source>
        <dbReference type="Proteomes" id="UP000663088"/>
    </source>
</evidence>
<dbReference type="EMBL" id="CP065956">
    <property type="protein sequence ID" value="QSR86899.1"/>
    <property type="molecule type" value="Genomic_DNA"/>
</dbReference>
<dbReference type="CDD" id="cd03081">
    <property type="entry name" value="TRX_Fd_NuoE_FDH_gamma"/>
    <property type="match status" value="1"/>
</dbReference>
<dbReference type="InterPro" id="IPR041921">
    <property type="entry name" value="NuoE_N"/>
</dbReference>
<name>A0ABX7PV67_9BACT</name>
<accession>A0ABX7PV67</accession>
<gene>
    <name evidence="7" type="ORF">EM20IM_00560</name>
</gene>
<reference evidence="7 8" key="1">
    <citation type="submission" date="2020-12" db="EMBL/GenBank/DDBJ databases">
        <authorList>
            <person name="Awala S.I."/>
            <person name="Gwak J.-H."/>
            <person name="Kim S.-J."/>
            <person name="Rhee S.-K."/>
        </authorList>
    </citation>
    <scope>NUCLEOTIDE SEQUENCE [LARGE SCALE GENOMIC DNA]</scope>
    <source>
        <strain evidence="7 8">IT5</strain>
    </source>
</reference>
<sequence length="159" mass="17700">MGSYKRMTKQMDQKLLDMLAFFSTKPNGLIPFYHKLQEELGYIPKEFIPQIASSFNVSQAEAYGVLTFYADFRTEPTGKNILKICRAEACQANGCHKIIAQAKEALDIDFGQTTADGKLTLLPTYCFGNCANGPSVSLNGRLYGRVNSQKMERLLASIL</sequence>
<proteinExistence type="inferred from homology"/>
<evidence type="ECO:0000256" key="2">
    <source>
        <dbReference type="ARBA" id="ARBA00022714"/>
    </source>
</evidence>
<keyword evidence="5" id="KW-0411">Iron-sulfur</keyword>
<keyword evidence="3" id="KW-0479">Metal-binding</keyword>
<dbReference type="PANTHER" id="PTHR43342:SF1">
    <property type="entry name" value="BIFURCATING [FEFE] HYDROGENASE GAMMA SUBUNIT"/>
    <property type="match status" value="1"/>
</dbReference>
<keyword evidence="2" id="KW-0001">2Fe-2S</keyword>
<dbReference type="InterPro" id="IPR036249">
    <property type="entry name" value="Thioredoxin-like_sf"/>
</dbReference>
<dbReference type="Gene3D" id="1.10.10.1590">
    <property type="entry name" value="NADH-quinone oxidoreductase subunit E"/>
    <property type="match status" value="1"/>
</dbReference>
<dbReference type="PANTHER" id="PTHR43342">
    <property type="entry name" value="NADH-QUINONE OXIDOREDUCTASE, E SUBUNIT"/>
    <property type="match status" value="1"/>
</dbReference>
<dbReference type="Proteomes" id="UP000663088">
    <property type="component" value="Chromosome"/>
</dbReference>
<evidence type="ECO:0000256" key="6">
    <source>
        <dbReference type="ARBA" id="ARBA00034078"/>
    </source>
</evidence>
<dbReference type="Gene3D" id="3.40.30.10">
    <property type="entry name" value="Glutaredoxin"/>
    <property type="match status" value="1"/>
</dbReference>
<keyword evidence="4" id="KW-0408">Iron</keyword>
<dbReference type="InterPro" id="IPR028431">
    <property type="entry name" value="NADP_DH_HndA-like"/>
</dbReference>
<evidence type="ECO:0000313" key="7">
    <source>
        <dbReference type="EMBL" id="QSR86899.1"/>
    </source>
</evidence>
<evidence type="ECO:0000256" key="5">
    <source>
        <dbReference type="ARBA" id="ARBA00023014"/>
    </source>
</evidence>
<evidence type="ECO:0000256" key="1">
    <source>
        <dbReference type="ARBA" id="ARBA00010643"/>
    </source>
</evidence>
<evidence type="ECO:0000256" key="3">
    <source>
        <dbReference type="ARBA" id="ARBA00022723"/>
    </source>
</evidence>
<organism evidence="7 8">
    <name type="scientific">Candidatus Methylacidiphilum infernorum</name>
    <dbReference type="NCBI Taxonomy" id="511746"/>
    <lineage>
        <taxon>Bacteria</taxon>
        <taxon>Pseudomonadati</taxon>
        <taxon>Verrucomicrobiota</taxon>
        <taxon>Methylacidiphilae</taxon>
        <taxon>Methylacidiphilales</taxon>
        <taxon>Methylacidiphilaceae</taxon>
        <taxon>Methylacidiphilum (ex Ratnadevi et al. 2023)</taxon>
    </lineage>
</organism>
<dbReference type="SUPFAM" id="SSF52833">
    <property type="entry name" value="Thioredoxin-like"/>
    <property type="match status" value="1"/>
</dbReference>
<dbReference type="PIRSF" id="PIRSF000216">
    <property type="entry name" value="NADH_DH_24kDa"/>
    <property type="match status" value="1"/>
</dbReference>
<evidence type="ECO:0000256" key="4">
    <source>
        <dbReference type="ARBA" id="ARBA00023004"/>
    </source>
</evidence>
<comment type="cofactor">
    <cofactor evidence="6">
        <name>[2Fe-2S] cluster</name>
        <dbReference type="ChEBI" id="CHEBI:190135"/>
    </cofactor>
</comment>
<dbReference type="InterPro" id="IPR002023">
    <property type="entry name" value="NuoE-like"/>
</dbReference>
<comment type="similarity">
    <text evidence="1">Belongs to the complex I 24 kDa subunit family.</text>
</comment>
<keyword evidence="8" id="KW-1185">Reference proteome</keyword>
<dbReference type="Pfam" id="PF01257">
    <property type="entry name" value="2Fe-2S_thioredx"/>
    <property type="match status" value="1"/>
</dbReference>